<evidence type="ECO:0008006" key="3">
    <source>
        <dbReference type="Google" id="ProtNLM"/>
    </source>
</evidence>
<protein>
    <recommendedName>
        <fullName evidence="3">Transcription factor domain-containing protein</fullName>
    </recommendedName>
</protein>
<name>A0AA35LUR2_9HYPO</name>
<evidence type="ECO:0000313" key="2">
    <source>
        <dbReference type="Proteomes" id="UP001160390"/>
    </source>
</evidence>
<reference evidence="1" key="1">
    <citation type="submission" date="2023-01" db="EMBL/GenBank/DDBJ databases">
        <authorList>
            <person name="Piombo E."/>
        </authorList>
    </citation>
    <scope>NUCLEOTIDE SEQUENCE</scope>
</reference>
<organism evidence="1 2">
    <name type="scientific">Clonostachys chloroleuca</name>
    <dbReference type="NCBI Taxonomy" id="1926264"/>
    <lineage>
        <taxon>Eukaryota</taxon>
        <taxon>Fungi</taxon>
        <taxon>Dikarya</taxon>
        <taxon>Ascomycota</taxon>
        <taxon>Pezizomycotina</taxon>
        <taxon>Sordariomycetes</taxon>
        <taxon>Hypocreomycetidae</taxon>
        <taxon>Hypocreales</taxon>
        <taxon>Bionectriaceae</taxon>
        <taxon>Clonostachys</taxon>
    </lineage>
</organism>
<dbReference type="Proteomes" id="UP001160390">
    <property type="component" value="Unassembled WGS sequence"/>
</dbReference>
<proteinExistence type="predicted"/>
<keyword evidence="2" id="KW-1185">Reference proteome</keyword>
<gene>
    <name evidence="1" type="ORF">CCHLO57077_00015208</name>
</gene>
<dbReference type="EMBL" id="CABFNP030000690">
    <property type="protein sequence ID" value="CAI6078076.1"/>
    <property type="molecule type" value="Genomic_DNA"/>
</dbReference>
<comment type="caution">
    <text evidence="1">The sequence shown here is derived from an EMBL/GenBank/DDBJ whole genome shotgun (WGS) entry which is preliminary data.</text>
</comment>
<evidence type="ECO:0000313" key="1">
    <source>
        <dbReference type="EMBL" id="CAI6078076.1"/>
    </source>
</evidence>
<dbReference type="AlphaFoldDB" id="A0AA35LUR2"/>
<accession>A0AA35LUR2</accession>
<sequence length="397" mass="44215">MSSTQPILTLNQAEHHVRLNIPRIHDSELDSSADSHQVEHLGYGDTNNVAVQPTENLHWTPPAGIPGTAGESPYLVSHPGLNQGQSGSGINLLESFGIPSTGDLPQESQAAGDSRFESFTWYPPLSWDELPDIEEEISTSLRVETEIEKPGRPNLTLRRLPNLDPGAGVFSTGHFEDLGNDENWMEYIYGFPQMMLKAGTYPPFVHPSVYRCSEGEVTVPLAVAFCCLGSYNAAMRSSEKFAYSMINQEREKLIKDFMTRYLARTQATKILCAPQETWESWALSETIRRTILLVNSINSLSCRVGRQDPRLFESLDDELVFQSPLPAAIDLWRAKTASEWTSKKLSMSVKATEREKLEIGTAIEGLSLGEKAGYSYATDPDQYSRMVSFIGVIILIY</sequence>